<protein>
    <recommendedName>
        <fullName evidence="5">ATP-grasp domain-containing protein</fullName>
    </recommendedName>
</protein>
<dbReference type="PANTHER" id="PTHR43334">
    <property type="entry name" value="ACETATE--COA LIGASE [ADP-FORMING]"/>
    <property type="match status" value="1"/>
</dbReference>
<feature type="region of interest" description="Disordered" evidence="4">
    <location>
        <begin position="1"/>
        <end position="21"/>
    </location>
</feature>
<dbReference type="EMBL" id="UINC01002954">
    <property type="protein sequence ID" value="SVA01946.1"/>
    <property type="molecule type" value="Genomic_DNA"/>
</dbReference>
<evidence type="ECO:0000256" key="3">
    <source>
        <dbReference type="ARBA" id="ARBA00022840"/>
    </source>
</evidence>
<name>A0A381SD65_9ZZZZ</name>
<evidence type="ECO:0000259" key="5">
    <source>
        <dbReference type="PROSITE" id="PS50975"/>
    </source>
</evidence>
<dbReference type="AlphaFoldDB" id="A0A381SD65"/>
<dbReference type="InterPro" id="IPR011761">
    <property type="entry name" value="ATP-grasp"/>
</dbReference>
<dbReference type="PANTHER" id="PTHR43334:SF1">
    <property type="entry name" value="3-HYDROXYPROPIONATE--COA LIGASE [ADP-FORMING]"/>
    <property type="match status" value="1"/>
</dbReference>
<dbReference type="SUPFAM" id="SSF56059">
    <property type="entry name" value="Glutathione synthetase ATP-binding domain-like"/>
    <property type="match status" value="1"/>
</dbReference>
<dbReference type="Gene3D" id="3.30.470.20">
    <property type="entry name" value="ATP-grasp fold, B domain"/>
    <property type="match status" value="1"/>
</dbReference>
<keyword evidence="1" id="KW-0436">Ligase</keyword>
<keyword evidence="2" id="KW-0547">Nucleotide-binding</keyword>
<reference evidence="6" key="1">
    <citation type="submission" date="2018-05" db="EMBL/GenBank/DDBJ databases">
        <authorList>
            <person name="Lanie J.A."/>
            <person name="Ng W.-L."/>
            <person name="Kazmierczak K.M."/>
            <person name="Andrzejewski T.M."/>
            <person name="Davidsen T.M."/>
            <person name="Wayne K.J."/>
            <person name="Tettelin H."/>
            <person name="Glass J.I."/>
            <person name="Rusch D."/>
            <person name="Podicherti R."/>
            <person name="Tsui H.-C.T."/>
            <person name="Winkler M.E."/>
        </authorList>
    </citation>
    <scope>NUCLEOTIDE SEQUENCE</scope>
</reference>
<evidence type="ECO:0000256" key="4">
    <source>
        <dbReference type="SAM" id="MobiDB-lite"/>
    </source>
</evidence>
<accession>A0A381SD65</accession>
<evidence type="ECO:0000256" key="2">
    <source>
        <dbReference type="ARBA" id="ARBA00022741"/>
    </source>
</evidence>
<dbReference type="GO" id="GO:0005524">
    <property type="term" value="F:ATP binding"/>
    <property type="evidence" value="ECO:0007669"/>
    <property type="project" value="UniProtKB-KW"/>
</dbReference>
<feature type="domain" description="ATP-grasp" evidence="5">
    <location>
        <begin position="23"/>
        <end position="59"/>
    </location>
</feature>
<proteinExistence type="predicted"/>
<dbReference type="Gene3D" id="3.30.1490.20">
    <property type="entry name" value="ATP-grasp fold, A domain"/>
    <property type="match status" value="1"/>
</dbReference>
<dbReference type="GO" id="GO:0046872">
    <property type="term" value="F:metal ion binding"/>
    <property type="evidence" value="ECO:0007669"/>
    <property type="project" value="InterPro"/>
</dbReference>
<dbReference type="InterPro" id="IPR013815">
    <property type="entry name" value="ATP_grasp_subdomain_1"/>
</dbReference>
<dbReference type="GO" id="GO:0016874">
    <property type="term" value="F:ligase activity"/>
    <property type="evidence" value="ECO:0007669"/>
    <property type="project" value="UniProtKB-KW"/>
</dbReference>
<dbReference type="InterPro" id="IPR051538">
    <property type="entry name" value="Acyl-CoA_Synth/Transferase"/>
</dbReference>
<feature type="non-terminal residue" evidence="6">
    <location>
        <position position="227"/>
    </location>
</feature>
<evidence type="ECO:0000256" key="1">
    <source>
        <dbReference type="ARBA" id="ARBA00022598"/>
    </source>
</evidence>
<sequence>MTENGIDSPTRRGTRTLSEARSRQIVADAGIPVSDWATVGDPDAAVDVARSVGLPAVIKLCGDAIAHKTERGLVRLSLTSEDEVRKAATDLLAAARPEDGPVELLVSTMVRGSRELIAGMVRNPQFGPCVMLGVGGVLAEAVADAAFRLAPLDRLDAHDLINDLGAQALLGEFRGEPAVDRHALADILCALGDLATDPDVASVDLNPLILVDGQAVAVDALVETSRD</sequence>
<dbReference type="Pfam" id="PF13549">
    <property type="entry name" value="ATP-grasp_5"/>
    <property type="match status" value="1"/>
</dbReference>
<gene>
    <name evidence="6" type="ORF">METZ01_LOCUS54800</name>
</gene>
<evidence type="ECO:0000313" key="6">
    <source>
        <dbReference type="EMBL" id="SVA01946.1"/>
    </source>
</evidence>
<organism evidence="6">
    <name type="scientific">marine metagenome</name>
    <dbReference type="NCBI Taxonomy" id="408172"/>
    <lineage>
        <taxon>unclassified sequences</taxon>
        <taxon>metagenomes</taxon>
        <taxon>ecological metagenomes</taxon>
    </lineage>
</organism>
<keyword evidence="3" id="KW-0067">ATP-binding</keyword>
<dbReference type="PROSITE" id="PS50975">
    <property type="entry name" value="ATP_GRASP"/>
    <property type="match status" value="1"/>
</dbReference>